<dbReference type="InterPro" id="IPR005829">
    <property type="entry name" value="Sugar_transporter_CS"/>
</dbReference>
<evidence type="ECO:0000256" key="6">
    <source>
        <dbReference type="ARBA" id="ARBA00022847"/>
    </source>
</evidence>
<dbReference type="SUPFAM" id="SSF103473">
    <property type="entry name" value="MFS general substrate transporter"/>
    <property type="match status" value="1"/>
</dbReference>
<feature type="transmembrane region" description="Helical" evidence="9">
    <location>
        <begin position="177"/>
        <end position="196"/>
    </location>
</feature>
<accession>A0A6F8T9C3</accession>
<feature type="domain" description="Major facilitator superfamily (MFS) profile" evidence="10">
    <location>
        <begin position="7"/>
        <end position="419"/>
    </location>
</feature>
<evidence type="ECO:0000256" key="5">
    <source>
        <dbReference type="ARBA" id="ARBA00022692"/>
    </source>
</evidence>
<feature type="transmembrane region" description="Helical" evidence="9">
    <location>
        <begin position="101"/>
        <end position="121"/>
    </location>
</feature>
<evidence type="ECO:0000256" key="3">
    <source>
        <dbReference type="ARBA" id="ARBA00022448"/>
    </source>
</evidence>
<evidence type="ECO:0000259" key="10">
    <source>
        <dbReference type="PROSITE" id="PS50850"/>
    </source>
</evidence>
<keyword evidence="6" id="KW-0769">Symport</keyword>
<name>A0A6F8T9C3_9GAMM</name>
<feature type="transmembrane region" description="Helical" evidence="9">
    <location>
        <begin position="234"/>
        <end position="259"/>
    </location>
</feature>
<dbReference type="InterPro" id="IPR020846">
    <property type="entry name" value="MFS_dom"/>
</dbReference>
<keyword evidence="12" id="KW-1185">Reference proteome</keyword>
<protein>
    <submittedName>
        <fullName evidence="11">MFS transporter</fullName>
    </submittedName>
</protein>
<dbReference type="Pfam" id="PF07690">
    <property type="entry name" value="MFS_1"/>
    <property type="match status" value="1"/>
</dbReference>
<feature type="transmembrane region" description="Helical" evidence="9">
    <location>
        <begin position="7"/>
        <end position="29"/>
    </location>
</feature>
<dbReference type="InterPro" id="IPR051084">
    <property type="entry name" value="H+-coupled_symporters"/>
</dbReference>
<comment type="similarity">
    <text evidence="2">Belongs to the major facilitator superfamily. Metabolite:H+ Symporter (MHS) family (TC 2.A.1.6) family.</text>
</comment>
<comment type="subcellular location">
    <subcellularLocation>
        <location evidence="1">Cell membrane</location>
        <topology evidence="1">Multi-pass membrane protein</topology>
    </subcellularLocation>
</comment>
<evidence type="ECO:0000256" key="1">
    <source>
        <dbReference type="ARBA" id="ARBA00004651"/>
    </source>
</evidence>
<keyword evidence="7 9" id="KW-1133">Transmembrane helix</keyword>
<evidence type="ECO:0000256" key="4">
    <source>
        <dbReference type="ARBA" id="ARBA00022475"/>
    </source>
</evidence>
<evidence type="ECO:0000256" key="7">
    <source>
        <dbReference type="ARBA" id="ARBA00022989"/>
    </source>
</evidence>
<proteinExistence type="inferred from homology"/>
<dbReference type="EMBL" id="AP022839">
    <property type="protein sequence ID" value="BCA96833.1"/>
    <property type="molecule type" value="Genomic_DNA"/>
</dbReference>
<gene>
    <name evidence="11" type="primary">proP6</name>
    <name evidence="11" type="ORF">TUM19329_31940</name>
</gene>
<dbReference type="PROSITE" id="PS00216">
    <property type="entry name" value="SUGAR_TRANSPORT_1"/>
    <property type="match status" value="1"/>
</dbReference>
<dbReference type="InterPro" id="IPR011701">
    <property type="entry name" value="MFS"/>
</dbReference>
<evidence type="ECO:0000256" key="8">
    <source>
        <dbReference type="ARBA" id="ARBA00023136"/>
    </source>
</evidence>
<evidence type="ECO:0000256" key="9">
    <source>
        <dbReference type="SAM" id="Phobius"/>
    </source>
</evidence>
<dbReference type="PANTHER" id="PTHR43528:SF1">
    <property type="entry name" value="ALPHA-KETOGLUTARATE PERMEASE"/>
    <property type="match status" value="1"/>
</dbReference>
<dbReference type="AlphaFoldDB" id="A0A6F8T9C3"/>
<dbReference type="PROSITE" id="PS50850">
    <property type="entry name" value="MFS"/>
    <property type="match status" value="1"/>
</dbReference>
<dbReference type="InterPro" id="IPR036259">
    <property type="entry name" value="MFS_trans_sf"/>
</dbReference>
<feature type="transmembrane region" description="Helical" evidence="9">
    <location>
        <begin position="76"/>
        <end position="95"/>
    </location>
</feature>
<keyword evidence="4" id="KW-1003">Cell membrane</keyword>
<feature type="transmembrane region" description="Helical" evidence="9">
    <location>
        <begin position="300"/>
        <end position="318"/>
    </location>
</feature>
<dbReference type="KEGG" id="lant:TUM19329_31940"/>
<evidence type="ECO:0000313" key="12">
    <source>
        <dbReference type="Proteomes" id="UP000502894"/>
    </source>
</evidence>
<dbReference type="PANTHER" id="PTHR43528">
    <property type="entry name" value="ALPHA-KETOGLUTARATE PERMEASE"/>
    <property type="match status" value="1"/>
</dbReference>
<keyword evidence="3" id="KW-0813">Transport</keyword>
<feature type="transmembrane region" description="Helical" evidence="9">
    <location>
        <begin position="49"/>
        <end position="69"/>
    </location>
</feature>
<reference evidence="11" key="1">
    <citation type="journal article" date="2020" name="Microbiol. Resour. Announc.">
        <title>Complete Genome Sequence of Novel Psychrotolerant Legionella Strain TUM19329, Isolated from Antarctic Lake Sediment.</title>
        <authorList>
            <person name="Shimada S."/>
            <person name="Nakai R."/>
            <person name="Aoki K."/>
            <person name="Shimoeda N."/>
            <person name="Ohno G."/>
            <person name="Miyazaki Y."/>
            <person name="Kudoh S."/>
            <person name="Imura S."/>
            <person name="Watanabe K."/>
            <person name="Ishii Y."/>
            <person name="Tateda K."/>
        </authorList>
    </citation>
    <scope>NUCLEOTIDE SEQUENCE [LARGE SCALE GENOMIC DNA]</scope>
    <source>
        <strain evidence="11">TUM19329</strain>
    </source>
</reference>
<feature type="transmembrane region" description="Helical" evidence="9">
    <location>
        <begin position="271"/>
        <end position="293"/>
    </location>
</feature>
<dbReference type="RefSeq" id="WP_173238049.1">
    <property type="nucleotide sequence ID" value="NZ_AP022839.1"/>
</dbReference>
<keyword evidence="5 9" id="KW-0812">Transmembrane</keyword>
<feature type="transmembrane region" description="Helical" evidence="9">
    <location>
        <begin position="153"/>
        <end position="171"/>
    </location>
</feature>
<evidence type="ECO:0000256" key="2">
    <source>
        <dbReference type="ARBA" id="ARBA00008240"/>
    </source>
</evidence>
<feature type="transmembrane region" description="Helical" evidence="9">
    <location>
        <begin position="363"/>
        <end position="382"/>
    </location>
</feature>
<feature type="transmembrane region" description="Helical" evidence="9">
    <location>
        <begin position="330"/>
        <end position="351"/>
    </location>
</feature>
<feature type="transmembrane region" description="Helical" evidence="9">
    <location>
        <begin position="394"/>
        <end position="415"/>
    </location>
</feature>
<dbReference type="Gene3D" id="1.20.1250.20">
    <property type="entry name" value="MFS general substrate transporter like domains"/>
    <property type="match status" value="2"/>
</dbReference>
<organism evidence="11 12">
    <name type="scientific">Legionella antarctica</name>
    <dbReference type="NCBI Taxonomy" id="2708020"/>
    <lineage>
        <taxon>Bacteria</taxon>
        <taxon>Pseudomonadati</taxon>
        <taxon>Pseudomonadota</taxon>
        <taxon>Gammaproteobacteria</taxon>
        <taxon>Legionellales</taxon>
        <taxon>Legionellaceae</taxon>
        <taxon>Legionella</taxon>
    </lineage>
</organism>
<dbReference type="Proteomes" id="UP000502894">
    <property type="component" value="Chromosome"/>
</dbReference>
<evidence type="ECO:0000313" key="11">
    <source>
        <dbReference type="EMBL" id="BCA96833.1"/>
    </source>
</evidence>
<sequence length="447" mass="50031">MKHQNKAILGGLMGNIVEAYDMSICYFLSSELSRALLGINKNKPTVMLSLIFIAYLAKPIGAFILGLLSDLYGRKSVLMVSIIIMGVSTALIGVIPGYNQIGLFAAGFLVALRIIQSMALGSEFLNSSTLLVESGDGTQRGFRGCWSSVGVKAGYLLACLIVQGIDYYSIIHPEYEHLWRIPFLVALVTTLIGFYIRAKMPESLSYVLYYANRKKPSTQDIYKQSLYFVKKHPFMYHFAFFSSFLSVTTGFFFYLYIPLHAVQYAHISRSLIMISNTLSLVFVTALIPVFGWISDRQDRLKMLTFSSSGLLILAYPFMHVINYGTAEHYILMQLIISIPCACYYSVATVLLTELFPLQIRCTALSIVYSFAASLAAGLPPLISDYLARTTQMPSSPSIIIIFLATVVLINIKILAQNYRSGENRYIISPLEYEKPVFTVHYQTPEKI</sequence>
<dbReference type="GO" id="GO:0015293">
    <property type="term" value="F:symporter activity"/>
    <property type="evidence" value="ECO:0007669"/>
    <property type="project" value="UniProtKB-KW"/>
</dbReference>
<dbReference type="GO" id="GO:0005886">
    <property type="term" value="C:plasma membrane"/>
    <property type="evidence" value="ECO:0007669"/>
    <property type="project" value="UniProtKB-SubCell"/>
</dbReference>
<keyword evidence="8 9" id="KW-0472">Membrane</keyword>